<dbReference type="InterPro" id="IPR006600">
    <property type="entry name" value="HTH_CenpB_DNA-bd_dom"/>
</dbReference>
<dbReference type="InterPro" id="IPR009057">
    <property type="entry name" value="Homeodomain-like_sf"/>
</dbReference>
<feature type="domain" description="HTH CENPB-type" evidence="3">
    <location>
        <begin position="108"/>
        <end position="177"/>
    </location>
</feature>
<reference evidence="5" key="1">
    <citation type="submission" date="2022-11" db="UniProtKB">
        <authorList>
            <consortium name="WormBaseParasite"/>
        </authorList>
    </citation>
    <scope>IDENTIFICATION</scope>
</reference>
<evidence type="ECO:0000256" key="2">
    <source>
        <dbReference type="ARBA" id="ARBA00023125"/>
    </source>
</evidence>
<dbReference type="GO" id="GO:0005634">
    <property type="term" value="C:nucleus"/>
    <property type="evidence" value="ECO:0007669"/>
    <property type="project" value="UniProtKB-SubCell"/>
</dbReference>
<name>A0A915EIN4_9BILA</name>
<comment type="subcellular location">
    <subcellularLocation>
        <location evidence="1">Nucleus</location>
    </subcellularLocation>
</comment>
<accession>A0A915EIN4</accession>
<dbReference type="PROSITE" id="PS51253">
    <property type="entry name" value="HTH_CENPB"/>
    <property type="match status" value="1"/>
</dbReference>
<sequence length="185" mass="21180">MAHHLQPMSYFAPSLWMPPWLLPPKPMELQLPKPTPIYPLLDLRLEEQPLDLSLGNRQESVIQNAPEMAKGLFMPTCVAPNVKLREQSYGWLAKADKIHNSRPGSLKSGRSGRKPQFPKIEKELYVLYKQQMDKGAHKTNSTSSQKCSEQELQQGMCQFSERWLTNFKKRYGIQANGALKQGLEM</sequence>
<dbReference type="Proteomes" id="UP000887574">
    <property type="component" value="Unplaced"/>
</dbReference>
<dbReference type="Gene3D" id="1.10.10.60">
    <property type="entry name" value="Homeodomain-like"/>
    <property type="match status" value="1"/>
</dbReference>
<evidence type="ECO:0000313" key="4">
    <source>
        <dbReference type="Proteomes" id="UP000887574"/>
    </source>
</evidence>
<dbReference type="Pfam" id="PF03221">
    <property type="entry name" value="HTH_Tnp_Tc5"/>
    <property type="match status" value="1"/>
</dbReference>
<evidence type="ECO:0000256" key="1">
    <source>
        <dbReference type="ARBA" id="ARBA00004123"/>
    </source>
</evidence>
<dbReference type="AlphaFoldDB" id="A0A915EIN4"/>
<dbReference type="SUPFAM" id="SSF46689">
    <property type="entry name" value="Homeodomain-like"/>
    <property type="match status" value="1"/>
</dbReference>
<proteinExistence type="predicted"/>
<protein>
    <submittedName>
        <fullName evidence="5">HTH CENPB-type domain-containing protein</fullName>
    </submittedName>
</protein>
<dbReference type="WBParaSite" id="jg7090">
    <property type="protein sequence ID" value="jg7090"/>
    <property type="gene ID" value="jg7090"/>
</dbReference>
<evidence type="ECO:0000313" key="5">
    <source>
        <dbReference type="WBParaSite" id="jg7090"/>
    </source>
</evidence>
<keyword evidence="2" id="KW-0238">DNA-binding</keyword>
<organism evidence="4 5">
    <name type="scientific">Ditylenchus dipsaci</name>
    <dbReference type="NCBI Taxonomy" id="166011"/>
    <lineage>
        <taxon>Eukaryota</taxon>
        <taxon>Metazoa</taxon>
        <taxon>Ecdysozoa</taxon>
        <taxon>Nematoda</taxon>
        <taxon>Chromadorea</taxon>
        <taxon>Rhabditida</taxon>
        <taxon>Tylenchina</taxon>
        <taxon>Tylenchomorpha</taxon>
        <taxon>Sphaerularioidea</taxon>
        <taxon>Anguinidae</taxon>
        <taxon>Anguininae</taxon>
        <taxon>Ditylenchus</taxon>
    </lineage>
</organism>
<keyword evidence="4" id="KW-1185">Reference proteome</keyword>
<dbReference type="GO" id="GO:0003677">
    <property type="term" value="F:DNA binding"/>
    <property type="evidence" value="ECO:0007669"/>
    <property type="project" value="UniProtKB-KW"/>
</dbReference>
<evidence type="ECO:0000259" key="3">
    <source>
        <dbReference type="PROSITE" id="PS51253"/>
    </source>
</evidence>